<dbReference type="Gene3D" id="3.30.2350.10">
    <property type="entry name" value="Pseudouridine synthase"/>
    <property type="match status" value="1"/>
</dbReference>
<evidence type="ECO:0000313" key="6">
    <source>
        <dbReference type="EMBL" id="QKO30770.1"/>
    </source>
</evidence>
<dbReference type="InterPro" id="IPR050188">
    <property type="entry name" value="RluA_PseudoU_synthase"/>
</dbReference>
<evidence type="ECO:0000313" key="5">
    <source>
        <dbReference type="EMBL" id="QKN24162.1"/>
    </source>
</evidence>
<name>A0A859DTF5_9FIRM</name>
<dbReference type="EMBL" id="CP046161">
    <property type="protein sequence ID" value="QKO30770.1"/>
    <property type="molecule type" value="Genomic_DNA"/>
</dbReference>
<dbReference type="InterPro" id="IPR006145">
    <property type="entry name" value="PsdUridine_synth_RsuA/RluA"/>
</dbReference>
<dbReference type="CDD" id="cd02869">
    <property type="entry name" value="PseudoU_synth_RluA_like"/>
    <property type="match status" value="1"/>
</dbReference>
<gene>
    <name evidence="5" type="ORF">GJQ69_06500</name>
    <name evidence="6" type="ORF">GKP14_07025</name>
</gene>
<dbReference type="GO" id="GO:0003723">
    <property type="term" value="F:RNA binding"/>
    <property type="evidence" value="ECO:0007669"/>
    <property type="project" value="InterPro"/>
</dbReference>
<evidence type="ECO:0000256" key="2">
    <source>
        <dbReference type="ARBA" id="ARBA00031870"/>
    </source>
</evidence>
<dbReference type="AlphaFoldDB" id="A0A859DTF5"/>
<protein>
    <recommendedName>
        <fullName evidence="2">RNA pseudouridylate synthase</fullName>
    </recommendedName>
    <alternativeName>
        <fullName evidence="3">RNA-uridine isomerase</fullName>
    </alternativeName>
</protein>
<dbReference type="Proteomes" id="UP000501316">
    <property type="component" value="Chromosome"/>
</dbReference>
<proteinExistence type="predicted"/>
<dbReference type="EMBL" id="CP046051">
    <property type="protein sequence ID" value="QKN24162.1"/>
    <property type="molecule type" value="Genomic_DNA"/>
</dbReference>
<accession>A0A859DTF5</accession>
<reference evidence="7 8" key="1">
    <citation type="submission" date="2019-11" db="EMBL/GenBank/DDBJ databases">
        <authorList>
            <person name="Ren C."/>
            <person name="Wang H."/>
            <person name="Xu Y."/>
        </authorList>
    </citation>
    <scope>NUCLEOTIDE SEQUENCE [LARGE SCALE GENOMIC DNA]</scope>
    <source>
        <strain evidence="8">JNU-WLY1368</strain>
        <strain evidence="5 7">LBM 19010</strain>
    </source>
</reference>
<feature type="domain" description="Pseudouridine synthase RsuA/RluA-like" evidence="4">
    <location>
        <begin position="106"/>
        <end position="249"/>
    </location>
</feature>
<reference evidence="6" key="3">
    <citation type="journal article" date="2022" name="Int. J. Syst. Evol. Microbiol.">
        <title>Caproicibacterium lactatifermentans sp. nov., isolated from pit clay used for the production of Chinese strong aroma-type liquor.</title>
        <authorList>
            <person name="Wang H."/>
            <person name="Gu Y."/>
            <person name="Zhao D."/>
            <person name="Qiao Z."/>
            <person name="Zheng J."/>
            <person name="Gao J."/>
            <person name="Ren C."/>
            <person name="Xu Y."/>
        </authorList>
    </citation>
    <scope>NUCLEOTIDE SEQUENCE</scope>
    <source>
        <strain evidence="6">JNU-WLY1368</strain>
    </source>
</reference>
<comment type="catalytic activity">
    <reaction evidence="1">
        <text>a uridine in RNA = a pseudouridine in RNA</text>
        <dbReference type="Rhea" id="RHEA:48348"/>
        <dbReference type="Rhea" id="RHEA-COMP:12068"/>
        <dbReference type="Rhea" id="RHEA-COMP:12069"/>
        <dbReference type="ChEBI" id="CHEBI:65314"/>
        <dbReference type="ChEBI" id="CHEBI:65315"/>
    </reaction>
</comment>
<evidence type="ECO:0000259" key="4">
    <source>
        <dbReference type="Pfam" id="PF00849"/>
    </source>
</evidence>
<keyword evidence="8" id="KW-1185">Reference proteome</keyword>
<dbReference type="GO" id="GO:0140098">
    <property type="term" value="F:catalytic activity, acting on RNA"/>
    <property type="evidence" value="ECO:0007669"/>
    <property type="project" value="UniProtKB-ARBA"/>
</dbReference>
<dbReference type="Proteomes" id="UP000509623">
    <property type="component" value="Chromosome"/>
</dbReference>
<evidence type="ECO:0000313" key="7">
    <source>
        <dbReference type="Proteomes" id="UP000501316"/>
    </source>
</evidence>
<dbReference type="PANTHER" id="PTHR21600:SF35">
    <property type="entry name" value="PSEUDOURIDINE SYNTHASE"/>
    <property type="match status" value="1"/>
</dbReference>
<evidence type="ECO:0000313" key="8">
    <source>
        <dbReference type="Proteomes" id="UP000509623"/>
    </source>
</evidence>
<reference evidence="6" key="2">
    <citation type="journal article" date="2021" name="Appl. Environ. Microbiol.">
        <title>Adaptability of a Caproate-Producing Bacterium Contributes to Its Dominance in an Anaerobic Fermentation System.</title>
        <authorList>
            <person name="Wang H."/>
            <person name="Gu Y."/>
            <person name="Zhou W."/>
            <person name="Zhao D."/>
            <person name="Qiao Z."/>
            <person name="Zheng J."/>
            <person name="Gao J."/>
            <person name="Chen X."/>
            <person name="Ren C."/>
            <person name="Xu Y."/>
        </authorList>
    </citation>
    <scope>NUCLEOTIDE SEQUENCE</scope>
    <source>
        <strain evidence="6">JNU-WLY1368</strain>
    </source>
</reference>
<dbReference type="KEGG" id="clf:GJQ69_06500"/>
<dbReference type="GO" id="GO:0009982">
    <property type="term" value="F:pseudouridine synthase activity"/>
    <property type="evidence" value="ECO:0007669"/>
    <property type="project" value="InterPro"/>
</dbReference>
<dbReference type="PROSITE" id="PS01129">
    <property type="entry name" value="PSI_RLU"/>
    <property type="match status" value="1"/>
</dbReference>
<sequence>MPLCVCGAAFFCGGNMRQLSFTVPPNYDGVSVRGFLRGPCGVSSRLLAQCKRVEHGITAAGHQKIATDKLHAGEVITLRLPQEKEKLAVHPNGAPPLSVLYEDDSLIAADKPAGMIIYARAGQLTGTLRDITLDYLQKKGETPSFHPLYRLDRDTTGLVLLAKDRYTACSVPPTIQKTYWAVCEGILHGSGTISAPIGTASGSKTRQQVMQQGRTAVTHWQAVGSAKEHTLVRCVLETGRTHQIRVHMAYIGHPLAGDDFYGGSRKWIPRQALHCGSARFLSPAGGEKTVIAPFPADFRGLLKALDLSADVANLQAFLHSGI</sequence>
<dbReference type="InterPro" id="IPR020103">
    <property type="entry name" value="PsdUridine_synth_cat_dom_sf"/>
</dbReference>
<dbReference type="PANTHER" id="PTHR21600">
    <property type="entry name" value="MITOCHONDRIAL RNA PSEUDOURIDINE SYNTHASE"/>
    <property type="match status" value="1"/>
</dbReference>
<evidence type="ECO:0000256" key="1">
    <source>
        <dbReference type="ARBA" id="ARBA00000073"/>
    </source>
</evidence>
<dbReference type="SUPFAM" id="SSF55120">
    <property type="entry name" value="Pseudouridine synthase"/>
    <property type="match status" value="1"/>
</dbReference>
<organism evidence="5 7">
    <name type="scientific">Caproicibacterium lactatifermentans</name>
    <dbReference type="NCBI Taxonomy" id="2666138"/>
    <lineage>
        <taxon>Bacteria</taxon>
        <taxon>Bacillati</taxon>
        <taxon>Bacillota</taxon>
        <taxon>Clostridia</taxon>
        <taxon>Eubacteriales</taxon>
        <taxon>Oscillospiraceae</taxon>
        <taxon>Caproicibacterium</taxon>
    </lineage>
</organism>
<dbReference type="Pfam" id="PF00849">
    <property type="entry name" value="PseudoU_synth_2"/>
    <property type="match status" value="1"/>
</dbReference>
<dbReference type="GO" id="GO:0000455">
    <property type="term" value="P:enzyme-directed rRNA pseudouridine synthesis"/>
    <property type="evidence" value="ECO:0007669"/>
    <property type="project" value="TreeGrafter"/>
</dbReference>
<evidence type="ECO:0000256" key="3">
    <source>
        <dbReference type="ARBA" id="ARBA00033164"/>
    </source>
</evidence>
<dbReference type="InterPro" id="IPR006224">
    <property type="entry name" value="PsdUridine_synth_RluA-like_CS"/>
</dbReference>